<sequence length="181" mass="19061">MQTASPSSGVLAGIVVDDSACDVDDLSPCGGVRVTVPGEQRWDELVELAVGSEWPGLELLSGVPGTVAEVVRANVAAHGQEPSGTVASVRTWDRSTDAQRTFAWGDCRFGPGTSQLQETLPGGRGRYQILDVTFLFKQGDLTAPVRDAQLAALLGVRPGHRVPITAVRSAVLADRGQEATR</sequence>
<dbReference type="KEGG" id="orn:DV701_13350"/>
<dbReference type="OrthoDB" id="4867289at2"/>
<accession>A0A345NPL4</accession>
<dbReference type="GO" id="GO:0005829">
    <property type="term" value="C:cytosol"/>
    <property type="evidence" value="ECO:0007669"/>
    <property type="project" value="TreeGrafter"/>
</dbReference>
<dbReference type="SUPFAM" id="SSF56176">
    <property type="entry name" value="FAD-binding/transporter-associated domain-like"/>
    <property type="match status" value="1"/>
</dbReference>
<dbReference type="InterPro" id="IPR003170">
    <property type="entry name" value="MurB"/>
</dbReference>
<organism evidence="1 2">
    <name type="scientific">Ornithinimicrobium avium</name>
    <dbReference type="NCBI Taxonomy" id="2283195"/>
    <lineage>
        <taxon>Bacteria</taxon>
        <taxon>Bacillati</taxon>
        <taxon>Actinomycetota</taxon>
        <taxon>Actinomycetes</taxon>
        <taxon>Micrococcales</taxon>
        <taxon>Ornithinimicrobiaceae</taxon>
        <taxon>Ornithinimicrobium</taxon>
    </lineage>
</organism>
<dbReference type="AlphaFoldDB" id="A0A345NPL4"/>
<dbReference type="GO" id="GO:0008762">
    <property type="term" value="F:UDP-N-acetylmuramate dehydrogenase activity"/>
    <property type="evidence" value="ECO:0007669"/>
    <property type="project" value="InterPro"/>
</dbReference>
<name>A0A345NPL4_9MICO</name>
<dbReference type="PANTHER" id="PTHR21071:SF4">
    <property type="entry name" value="UDP-N-ACETYLENOLPYRUVOYLGLUCOSAMINE REDUCTASE"/>
    <property type="match status" value="1"/>
</dbReference>
<proteinExistence type="predicted"/>
<evidence type="ECO:0000313" key="1">
    <source>
        <dbReference type="EMBL" id="AXH96972.1"/>
    </source>
</evidence>
<dbReference type="GO" id="GO:0071555">
    <property type="term" value="P:cell wall organization"/>
    <property type="evidence" value="ECO:0007669"/>
    <property type="project" value="TreeGrafter"/>
</dbReference>
<dbReference type="Gene3D" id="3.30.465.10">
    <property type="match status" value="1"/>
</dbReference>
<dbReference type="PANTHER" id="PTHR21071">
    <property type="entry name" value="UDP-N-ACETYLENOLPYRUVOYLGLUCOSAMINE REDUCTASE"/>
    <property type="match status" value="1"/>
</dbReference>
<evidence type="ECO:0000313" key="2">
    <source>
        <dbReference type="Proteomes" id="UP000253790"/>
    </source>
</evidence>
<dbReference type="GO" id="GO:0050660">
    <property type="term" value="F:flavin adenine dinucleotide binding"/>
    <property type="evidence" value="ECO:0007669"/>
    <property type="project" value="InterPro"/>
</dbReference>
<dbReference type="InterPro" id="IPR036318">
    <property type="entry name" value="FAD-bd_PCMH-like_sf"/>
</dbReference>
<reference evidence="1 2" key="1">
    <citation type="submission" date="2018-07" db="EMBL/GenBank/DDBJ databases">
        <title>Complete genome sequencing of Ornithinimicrobium sp. AMA3305.</title>
        <authorList>
            <person name="Bae J.-W."/>
        </authorList>
    </citation>
    <scope>NUCLEOTIDE SEQUENCE [LARGE SCALE GENOMIC DNA]</scope>
    <source>
        <strain evidence="1 2">AMA3305</strain>
    </source>
</reference>
<dbReference type="InterPro" id="IPR016169">
    <property type="entry name" value="FAD-bd_PCMH_sub2"/>
</dbReference>
<dbReference type="RefSeq" id="WP_114928932.1">
    <property type="nucleotide sequence ID" value="NZ_CP031229.1"/>
</dbReference>
<protein>
    <submittedName>
        <fullName evidence="1">Uncharacterized protein</fullName>
    </submittedName>
</protein>
<keyword evidence="2" id="KW-1185">Reference proteome</keyword>
<gene>
    <name evidence="1" type="ORF">DV701_13350</name>
</gene>
<dbReference type="EMBL" id="CP031229">
    <property type="protein sequence ID" value="AXH96972.1"/>
    <property type="molecule type" value="Genomic_DNA"/>
</dbReference>
<dbReference type="Proteomes" id="UP000253790">
    <property type="component" value="Chromosome"/>
</dbReference>